<dbReference type="RefSeq" id="WP_010981694.1">
    <property type="nucleotide sequence ID" value="NC_003155.5"/>
</dbReference>
<sequence length="87" mass="9237">MMNFALAPEVSVTDTEHGTVLLDERTGRYWLLNGTGALALRALLDGTSPQGVVASLCQRFPDAGTAQVEQDVDNLLHALRTAKVAAS</sequence>
<dbReference type="InterPro" id="IPR041881">
    <property type="entry name" value="PqqD_sf"/>
</dbReference>
<dbReference type="Pfam" id="PF05402">
    <property type="entry name" value="PqqD"/>
    <property type="match status" value="1"/>
</dbReference>
<evidence type="ECO:0000313" key="2">
    <source>
        <dbReference type="Proteomes" id="UP000000428"/>
    </source>
</evidence>
<dbReference type="GeneID" id="41537440"/>
<gene>
    <name evidence="1" type="ORF">SAVERM_258</name>
</gene>
<dbReference type="Gene3D" id="1.10.10.1150">
    <property type="entry name" value="Coenzyme PQQ synthesis protein D (PqqD)"/>
    <property type="match status" value="1"/>
</dbReference>
<accession>Q82R85</accession>
<evidence type="ECO:0008006" key="3">
    <source>
        <dbReference type="Google" id="ProtNLM"/>
    </source>
</evidence>
<protein>
    <recommendedName>
        <fullName evidence="3">Coenzyme PQQ synthesis protein D (PqqD)</fullName>
    </recommendedName>
</protein>
<evidence type="ECO:0000313" key="1">
    <source>
        <dbReference type="EMBL" id="BAC67967.1"/>
    </source>
</evidence>
<dbReference type="KEGG" id="sma:SAVERM_258"/>
<reference evidence="1 2" key="2">
    <citation type="journal article" date="2003" name="Nat. Biotechnol.">
        <title>Complete genome sequence and comparative analysis of the industrial microorganism Streptomyces avermitilis.</title>
        <authorList>
            <person name="Ikeda H."/>
            <person name="Ishikawa J."/>
            <person name="Hanamoto A."/>
            <person name="Shinose M."/>
            <person name="Kikuchi H."/>
            <person name="Shiba T."/>
            <person name="Sakaki Y."/>
            <person name="Hattori M."/>
            <person name="Omura S."/>
        </authorList>
    </citation>
    <scope>NUCLEOTIDE SEQUENCE [LARGE SCALE GENOMIC DNA]</scope>
    <source>
        <strain evidence="2">ATCC 31267 / DSM 46492 / JCM 5070 / NBRC 14893 / NCIMB 12804 / NRRL 8165 / MA-4680</strain>
    </source>
</reference>
<keyword evidence="2" id="KW-1185">Reference proteome</keyword>
<proteinExistence type="predicted"/>
<dbReference type="Proteomes" id="UP000000428">
    <property type="component" value="Chromosome"/>
</dbReference>
<dbReference type="eggNOG" id="ENOG5033BC0">
    <property type="taxonomic scope" value="Bacteria"/>
</dbReference>
<dbReference type="EMBL" id="BA000030">
    <property type="protein sequence ID" value="BAC67967.1"/>
    <property type="molecule type" value="Genomic_DNA"/>
</dbReference>
<dbReference type="AlphaFoldDB" id="Q82R85"/>
<name>Q82R85_STRAW</name>
<reference evidence="1 2" key="3">
    <citation type="journal article" date="2014" name="J. Ind. Microbiol. Biotechnol.">
        <title>Genome mining of the Streptomyces avermitilis genome and development of genome-minimized hosts for heterologous expression of biosynthetic gene clusters.</title>
        <authorList>
            <person name="Ikeda H."/>
            <person name="Shin-ya K."/>
            <person name="Omura S."/>
        </authorList>
    </citation>
    <scope>NUCLEOTIDE SEQUENCE [LARGE SCALE GENOMIC DNA]</scope>
    <source>
        <strain evidence="2">ATCC 31267 / DSM 46492 / JCM 5070 / NBRC 14893 / NCIMB 12804 / NRRL 8165 / MA-4680</strain>
    </source>
</reference>
<reference evidence="1 2" key="1">
    <citation type="journal article" date="2001" name="Proc. Natl. Acad. Sci. U.S.A.">
        <title>Genome sequence of an industrial microorganism Streptomyces avermitilis: deducing the ability of producing secondary metabolites.</title>
        <authorList>
            <person name="Omura S."/>
            <person name="Ikeda H."/>
            <person name="Ishikawa J."/>
            <person name="Hanamoto A."/>
            <person name="Takahashi C."/>
            <person name="Shinose M."/>
            <person name="Takahashi Y."/>
            <person name="Horikawa H."/>
            <person name="Nakazawa H."/>
            <person name="Osonoe T."/>
            <person name="Kikuchi H."/>
            <person name="Shiba T."/>
            <person name="Sakaki Y."/>
            <person name="Hattori M."/>
        </authorList>
    </citation>
    <scope>NUCLEOTIDE SEQUENCE [LARGE SCALE GENOMIC DNA]</scope>
    <source>
        <strain evidence="2">ATCC 31267 / DSM 46492 / JCM 5070 / NBRC 14893 / NCIMB 12804 / NRRL 8165 / MA-4680</strain>
    </source>
</reference>
<organism evidence="1 2">
    <name type="scientific">Streptomyces avermitilis (strain ATCC 31267 / DSM 46492 / JCM 5070 / NBRC 14893 / NCIMB 12804 / NRRL 8165 / MA-4680)</name>
    <dbReference type="NCBI Taxonomy" id="227882"/>
    <lineage>
        <taxon>Bacteria</taxon>
        <taxon>Bacillati</taxon>
        <taxon>Actinomycetota</taxon>
        <taxon>Actinomycetes</taxon>
        <taxon>Kitasatosporales</taxon>
        <taxon>Streptomycetaceae</taxon>
        <taxon>Streptomyces</taxon>
    </lineage>
</organism>
<dbReference type="HOGENOM" id="CLU_159325_3_0_11"/>
<dbReference type="NCBIfam" id="NF033530">
    <property type="entry name" value="lasso_PqqD_Strm"/>
    <property type="match status" value="1"/>
</dbReference>
<dbReference type="InterPro" id="IPR008792">
    <property type="entry name" value="PQQD"/>
</dbReference>